<evidence type="ECO:0000256" key="1">
    <source>
        <dbReference type="SAM" id="SignalP"/>
    </source>
</evidence>
<protein>
    <recommendedName>
        <fullName evidence="2">Glycosyl hydrolase family 30 beta sandwich domain-containing protein</fullName>
    </recommendedName>
</protein>
<dbReference type="InParanoid" id="K1W8M4"/>
<dbReference type="InterPro" id="IPR039743">
    <property type="entry name" value="6GAL/EXGAL"/>
</dbReference>
<proteinExistence type="predicted"/>
<gene>
    <name evidence="3" type="ORF">MBM_08263</name>
</gene>
<dbReference type="PANTHER" id="PTHR42767:SF1">
    <property type="entry name" value="ENDO-BETA-1,6-GALACTANASE-LIKE DOMAIN-CONTAINING PROTEIN"/>
    <property type="match status" value="1"/>
</dbReference>
<feature type="signal peptide" evidence="1">
    <location>
        <begin position="1"/>
        <end position="20"/>
    </location>
</feature>
<keyword evidence="1" id="KW-0732">Signal</keyword>
<dbReference type="InterPro" id="IPR017853">
    <property type="entry name" value="GH"/>
</dbReference>
<dbReference type="Gene3D" id="3.20.20.80">
    <property type="entry name" value="Glycosidases"/>
    <property type="match status" value="2"/>
</dbReference>
<dbReference type="Pfam" id="PF17189">
    <property type="entry name" value="Glyco_hydro_30C"/>
    <property type="match status" value="1"/>
</dbReference>
<accession>K1W8M4</accession>
<dbReference type="Gene3D" id="2.60.40.1180">
    <property type="entry name" value="Golgi alpha-mannosidase II"/>
    <property type="match status" value="1"/>
</dbReference>
<evidence type="ECO:0000259" key="2">
    <source>
        <dbReference type="Pfam" id="PF17189"/>
    </source>
</evidence>
<dbReference type="KEGG" id="mbe:MBM_08263"/>
<feature type="domain" description="Glycosyl hydrolase family 30 beta sandwich" evidence="2">
    <location>
        <begin position="274"/>
        <end position="359"/>
    </location>
</feature>
<organism evidence="3 4">
    <name type="scientific">Marssonina brunnea f. sp. multigermtubi (strain MB_m1)</name>
    <name type="common">Marssonina leaf spot fungus</name>
    <dbReference type="NCBI Taxonomy" id="1072389"/>
    <lineage>
        <taxon>Eukaryota</taxon>
        <taxon>Fungi</taxon>
        <taxon>Dikarya</taxon>
        <taxon>Ascomycota</taxon>
        <taxon>Pezizomycotina</taxon>
        <taxon>Leotiomycetes</taxon>
        <taxon>Helotiales</taxon>
        <taxon>Drepanopezizaceae</taxon>
        <taxon>Drepanopeziza</taxon>
    </lineage>
</organism>
<dbReference type="OMA" id="ENGPREQ"/>
<dbReference type="GO" id="GO:0004553">
    <property type="term" value="F:hydrolase activity, hydrolyzing O-glycosyl compounds"/>
    <property type="evidence" value="ECO:0007669"/>
    <property type="project" value="InterPro"/>
</dbReference>
<dbReference type="EMBL" id="JH921449">
    <property type="protein sequence ID" value="EKD13545.1"/>
    <property type="molecule type" value="Genomic_DNA"/>
</dbReference>
<dbReference type="InterPro" id="IPR013780">
    <property type="entry name" value="Glyco_hydro_b"/>
</dbReference>
<dbReference type="InterPro" id="IPR033452">
    <property type="entry name" value="GH30_C"/>
</dbReference>
<name>K1W8M4_MARBU</name>
<dbReference type="SUPFAM" id="SSF51445">
    <property type="entry name" value="(Trans)glycosidases"/>
    <property type="match status" value="1"/>
</dbReference>
<dbReference type="PANTHER" id="PTHR42767">
    <property type="entry name" value="ENDO-BETA-1,6-GALACTANASE"/>
    <property type="match status" value="1"/>
</dbReference>
<evidence type="ECO:0000313" key="4">
    <source>
        <dbReference type="Proteomes" id="UP000006753"/>
    </source>
</evidence>
<dbReference type="HOGENOM" id="CLU_031530_1_0_1"/>
<sequence>MHFSAYPLLATAAIITVGQALSITLNVNVDNKIQMMDGFGVSQAFRKALNIERLPAQESAEVLDLLISQTIGAGLSIYRNGLGSSPDSSNGQMNSIQPLDPGGLDATPEYVWDGIDSGQVWLAKQAYDRGVRTFYGNPWSAPGYMKTNGLDSGADARLCDGITGTARTGDERLPGLPTADFATSKQVWVSDWADLSGNWTTEWDSQSGGEGDGIYLAGLIHNSIALGRVSAFIYGIGAEAGGVNTKLFSVDGPTHESSKRLWAMAHYSRAARPGAERVEVTGGNLKTTAYQNTDGMVSVVALNNGTSARTTSIRFTGFTGETVQAYITNTAKIFDLLNASINSAGDVTATIPARSIVTFMLSA</sequence>
<dbReference type="Proteomes" id="UP000006753">
    <property type="component" value="Unassembled WGS sequence"/>
</dbReference>
<evidence type="ECO:0000313" key="3">
    <source>
        <dbReference type="EMBL" id="EKD13545.1"/>
    </source>
</evidence>
<reference evidence="3 4" key="1">
    <citation type="journal article" date="2012" name="BMC Genomics">
        <title>Sequencing the genome of Marssonina brunnea reveals fungus-poplar co-evolution.</title>
        <authorList>
            <person name="Zhu S."/>
            <person name="Cao Y.-Z."/>
            <person name="Jiang C."/>
            <person name="Tan B.-Y."/>
            <person name="Wang Z."/>
            <person name="Feng S."/>
            <person name="Zhang L."/>
            <person name="Su X.-H."/>
            <person name="Brejova B."/>
            <person name="Vinar T."/>
            <person name="Xu M."/>
            <person name="Wang M.-X."/>
            <person name="Zhang S.-G."/>
            <person name="Huang M.-R."/>
            <person name="Wu R."/>
            <person name="Zhou Y."/>
        </authorList>
    </citation>
    <scope>NUCLEOTIDE SEQUENCE [LARGE SCALE GENOMIC DNA]</scope>
    <source>
        <strain evidence="3 4">MB_m1</strain>
    </source>
</reference>
<keyword evidence="4" id="KW-1185">Reference proteome</keyword>
<dbReference type="SUPFAM" id="SSF51011">
    <property type="entry name" value="Glycosyl hydrolase domain"/>
    <property type="match status" value="1"/>
</dbReference>
<dbReference type="eggNOG" id="KOG2566">
    <property type="taxonomic scope" value="Eukaryota"/>
</dbReference>
<feature type="chain" id="PRO_5003852338" description="Glycosyl hydrolase family 30 beta sandwich domain-containing protein" evidence="1">
    <location>
        <begin position="21"/>
        <end position="363"/>
    </location>
</feature>
<dbReference type="AlphaFoldDB" id="K1W8M4"/>
<dbReference type="OrthoDB" id="2012278at2759"/>